<keyword evidence="2" id="KW-1185">Reference proteome</keyword>
<sequence length="87" mass="9956">MNFEAKIGVFKCAQIKLPIGKITKNYIKFDGILNFCFDPLVVMLFFAKLNIDGFSHLFDDLNLNDDINVRMFVDDTPFSSMIGELAR</sequence>
<gene>
    <name evidence="1" type="ORF">BpHYR1_017810</name>
</gene>
<reference evidence="1 2" key="1">
    <citation type="journal article" date="2018" name="Sci. Rep.">
        <title>Genomic signatures of local adaptation to the degree of environmental predictability in rotifers.</title>
        <authorList>
            <person name="Franch-Gras L."/>
            <person name="Hahn C."/>
            <person name="Garcia-Roger E.M."/>
            <person name="Carmona M.J."/>
            <person name="Serra M."/>
            <person name="Gomez A."/>
        </authorList>
    </citation>
    <scope>NUCLEOTIDE SEQUENCE [LARGE SCALE GENOMIC DNA]</scope>
    <source>
        <strain evidence="1">HYR1</strain>
    </source>
</reference>
<accession>A0A3M7RM39</accession>
<dbReference type="Proteomes" id="UP000276133">
    <property type="component" value="Unassembled WGS sequence"/>
</dbReference>
<dbReference type="EMBL" id="REGN01003084">
    <property type="protein sequence ID" value="RNA24643.1"/>
    <property type="molecule type" value="Genomic_DNA"/>
</dbReference>
<organism evidence="1 2">
    <name type="scientific">Brachionus plicatilis</name>
    <name type="common">Marine rotifer</name>
    <name type="synonym">Brachionus muelleri</name>
    <dbReference type="NCBI Taxonomy" id="10195"/>
    <lineage>
        <taxon>Eukaryota</taxon>
        <taxon>Metazoa</taxon>
        <taxon>Spiralia</taxon>
        <taxon>Gnathifera</taxon>
        <taxon>Rotifera</taxon>
        <taxon>Eurotatoria</taxon>
        <taxon>Monogononta</taxon>
        <taxon>Pseudotrocha</taxon>
        <taxon>Ploima</taxon>
        <taxon>Brachionidae</taxon>
        <taxon>Brachionus</taxon>
    </lineage>
</organism>
<comment type="caution">
    <text evidence="1">The sequence shown here is derived from an EMBL/GenBank/DDBJ whole genome shotgun (WGS) entry which is preliminary data.</text>
</comment>
<proteinExistence type="predicted"/>
<protein>
    <submittedName>
        <fullName evidence="1">Uncharacterized protein</fullName>
    </submittedName>
</protein>
<name>A0A3M7RM39_BRAPC</name>
<dbReference type="AlphaFoldDB" id="A0A3M7RM39"/>
<evidence type="ECO:0000313" key="1">
    <source>
        <dbReference type="EMBL" id="RNA24643.1"/>
    </source>
</evidence>
<evidence type="ECO:0000313" key="2">
    <source>
        <dbReference type="Proteomes" id="UP000276133"/>
    </source>
</evidence>